<dbReference type="CDD" id="cd00082">
    <property type="entry name" value="HisKA"/>
    <property type="match status" value="1"/>
</dbReference>
<dbReference type="AlphaFoldDB" id="A0AB39L7B1"/>
<evidence type="ECO:0000256" key="12">
    <source>
        <dbReference type="ARBA" id="ARBA00022801"/>
    </source>
</evidence>
<dbReference type="CDD" id="cd06225">
    <property type="entry name" value="HAMP"/>
    <property type="match status" value="1"/>
</dbReference>
<organism evidence="26">
    <name type="scientific">Sinomonas puerhi</name>
    <dbReference type="NCBI Taxonomy" id="3238584"/>
    <lineage>
        <taxon>Bacteria</taxon>
        <taxon>Bacillati</taxon>
        <taxon>Actinomycetota</taxon>
        <taxon>Actinomycetes</taxon>
        <taxon>Micrococcales</taxon>
        <taxon>Micrococcaceae</taxon>
        <taxon>Sinomonas</taxon>
    </lineage>
</organism>
<keyword evidence="18" id="KW-0346">Stress response</keyword>
<evidence type="ECO:0000256" key="3">
    <source>
        <dbReference type="ARBA" id="ARBA00001946"/>
    </source>
</evidence>
<keyword evidence="9" id="KW-0812">Transmembrane</keyword>
<evidence type="ECO:0000256" key="20">
    <source>
        <dbReference type="ARBA" id="ARBA00023211"/>
    </source>
</evidence>
<dbReference type="InterPro" id="IPR003594">
    <property type="entry name" value="HATPase_dom"/>
</dbReference>
<feature type="region of interest" description="Disordered" evidence="23">
    <location>
        <begin position="409"/>
        <end position="435"/>
    </location>
</feature>
<keyword evidence="7" id="KW-0597">Phosphoprotein</keyword>
<dbReference type="EC" id="2.7.13.3" evidence="5"/>
<evidence type="ECO:0000256" key="16">
    <source>
        <dbReference type="ARBA" id="ARBA00022989"/>
    </source>
</evidence>
<evidence type="ECO:0000256" key="2">
    <source>
        <dbReference type="ARBA" id="ARBA00001936"/>
    </source>
</evidence>
<comment type="cofactor">
    <cofactor evidence="2">
        <name>Mn(2+)</name>
        <dbReference type="ChEBI" id="CHEBI:29035"/>
    </cofactor>
</comment>
<evidence type="ECO:0000256" key="13">
    <source>
        <dbReference type="ARBA" id="ARBA00022840"/>
    </source>
</evidence>
<dbReference type="SMART" id="SM00388">
    <property type="entry name" value="HisKA"/>
    <property type="match status" value="1"/>
</dbReference>
<keyword evidence="19" id="KW-0843">Virulence</keyword>
<evidence type="ECO:0000256" key="9">
    <source>
        <dbReference type="ARBA" id="ARBA00022692"/>
    </source>
</evidence>
<evidence type="ECO:0000256" key="11">
    <source>
        <dbReference type="ARBA" id="ARBA00022777"/>
    </source>
</evidence>
<evidence type="ECO:0000256" key="15">
    <source>
        <dbReference type="ARBA" id="ARBA00022912"/>
    </source>
</evidence>
<dbReference type="GO" id="GO:0004721">
    <property type="term" value="F:phosphoprotein phosphatase activity"/>
    <property type="evidence" value="ECO:0007669"/>
    <property type="project" value="UniProtKB-KW"/>
</dbReference>
<accession>A0AB39L7B1</accession>
<dbReference type="PROSITE" id="PS50109">
    <property type="entry name" value="HIS_KIN"/>
    <property type="match status" value="1"/>
</dbReference>
<evidence type="ECO:0000259" key="24">
    <source>
        <dbReference type="PROSITE" id="PS50109"/>
    </source>
</evidence>
<evidence type="ECO:0000256" key="8">
    <source>
        <dbReference type="ARBA" id="ARBA00022679"/>
    </source>
</evidence>
<dbReference type="SUPFAM" id="SSF55874">
    <property type="entry name" value="ATPase domain of HSP90 chaperone/DNA topoisomerase II/histidine kinase"/>
    <property type="match status" value="1"/>
</dbReference>
<dbReference type="InterPro" id="IPR003661">
    <property type="entry name" value="HisK_dim/P_dom"/>
</dbReference>
<dbReference type="SMART" id="SM00387">
    <property type="entry name" value="HATPase_c"/>
    <property type="match status" value="1"/>
</dbReference>
<dbReference type="Pfam" id="PF02518">
    <property type="entry name" value="HATPase_c"/>
    <property type="match status" value="1"/>
</dbReference>
<dbReference type="PANTHER" id="PTHR44936:SF9">
    <property type="entry name" value="SENSOR PROTEIN CREC"/>
    <property type="match status" value="1"/>
</dbReference>
<evidence type="ECO:0000259" key="25">
    <source>
        <dbReference type="PROSITE" id="PS50885"/>
    </source>
</evidence>
<protein>
    <recommendedName>
        <fullName evidence="21">Signal transduction histidine-protein kinase/phosphatase MprB</fullName>
        <ecNumber evidence="5">2.7.13.3</ecNumber>
    </recommendedName>
    <alternativeName>
        <fullName evidence="22">Mycobacterial persistence regulator B</fullName>
    </alternativeName>
</protein>
<dbReference type="PRINTS" id="PR00344">
    <property type="entry name" value="BCTRLSENSOR"/>
</dbReference>
<dbReference type="PANTHER" id="PTHR44936">
    <property type="entry name" value="SENSOR PROTEIN CREC"/>
    <property type="match status" value="1"/>
</dbReference>
<dbReference type="CDD" id="cd00075">
    <property type="entry name" value="HATPase"/>
    <property type="match status" value="1"/>
</dbReference>
<dbReference type="Pfam" id="PF00672">
    <property type="entry name" value="HAMP"/>
    <property type="match status" value="1"/>
</dbReference>
<dbReference type="Pfam" id="PF00512">
    <property type="entry name" value="HisKA"/>
    <property type="match status" value="1"/>
</dbReference>
<dbReference type="GO" id="GO:0005524">
    <property type="term" value="F:ATP binding"/>
    <property type="evidence" value="ECO:0007669"/>
    <property type="project" value="UniProtKB-KW"/>
</dbReference>
<gene>
    <name evidence="26" type="ORF">AB5L97_02830</name>
</gene>
<evidence type="ECO:0000256" key="4">
    <source>
        <dbReference type="ARBA" id="ARBA00004651"/>
    </source>
</evidence>
<evidence type="ECO:0000256" key="18">
    <source>
        <dbReference type="ARBA" id="ARBA00023016"/>
    </source>
</evidence>
<dbReference type="RefSeq" id="WP_369046375.1">
    <property type="nucleotide sequence ID" value="NZ_CP163302.1"/>
</dbReference>
<dbReference type="InterPro" id="IPR004358">
    <property type="entry name" value="Sig_transdc_His_kin-like_C"/>
</dbReference>
<dbReference type="Gene3D" id="6.10.340.10">
    <property type="match status" value="1"/>
</dbReference>
<dbReference type="InterPro" id="IPR050980">
    <property type="entry name" value="2C_sensor_his_kinase"/>
</dbReference>
<evidence type="ECO:0000256" key="17">
    <source>
        <dbReference type="ARBA" id="ARBA00023012"/>
    </source>
</evidence>
<dbReference type="SMART" id="SM00304">
    <property type="entry name" value="HAMP"/>
    <property type="match status" value="1"/>
</dbReference>
<keyword evidence="8" id="KW-0808">Transferase</keyword>
<dbReference type="KEGG" id="spue:AB5L97_02830"/>
<comment type="cofactor">
    <cofactor evidence="3">
        <name>Mg(2+)</name>
        <dbReference type="ChEBI" id="CHEBI:18420"/>
    </cofactor>
</comment>
<dbReference type="GO" id="GO:0005886">
    <property type="term" value="C:plasma membrane"/>
    <property type="evidence" value="ECO:0007669"/>
    <property type="project" value="UniProtKB-SubCell"/>
</dbReference>
<dbReference type="InterPro" id="IPR003660">
    <property type="entry name" value="HAMP_dom"/>
</dbReference>
<evidence type="ECO:0000256" key="14">
    <source>
        <dbReference type="ARBA" id="ARBA00022842"/>
    </source>
</evidence>
<evidence type="ECO:0000256" key="10">
    <source>
        <dbReference type="ARBA" id="ARBA00022741"/>
    </source>
</evidence>
<comment type="subcellular location">
    <subcellularLocation>
        <location evidence="4">Cell membrane</location>
        <topology evidence="4">Multi-pass membrane protein</topology>
    </subcellularLocation>
</comment>
<keyword evidence="6" id="KW-1003">Cell membrane</keyword>
<feature type="domain" description="HAMP" evidence="25">
    <location>
        <begin position="182"/>
        <end position="234"/>
    </location>
</feature>
<evidence type="ECO:0000256" key="5">
    <source>
        <dbReference type="ARBA" id="ARBA00012438"/>
    </source>
</evidence>
<evidence type="ECO:0000256" key="22">
    <source>
        <dbReference type="ARBA" id="ARBA00041776"/>
    </source>
</evidence>
<evidence type="ECO:0000256" key="23">
    <source>
        <dbReference type="SAM" id="MobiDB-lite"/>
    </source>
</evidence>
<keyword evidence="16" id="KW-1133">Transmembrane helix</keyword>
<evidence type="ECO:0000256" key="1">
    <source>
        <dbReference type="ARBA" id="ARBA00000085"/>
    </source>
</evidence>
<keyword evidence="15" id="KW-0904">Protein phosphatase</keyword>
<keyword evidence="12" id="KW-0378">Hydrolase</keyword>
<evidence type="ECO:0000256" key="19">
    <source>
        <dbReference type="ARBA" id="ARBA00023026"/>
    </source>
</evidence>
<keyword evidence="11 26" id="KW-0418">Kinase</keyword>
<proteinExistence type="predicted"/>
<reference evidence="26" key="1">
    <citation type="submission" date="2024-07" db="EMBL/GenBank/DDBJ databases">
        <authorList>
            <person name="fu j."/>
        </authorList>
    </citation>
    <scope>NUCLEOTIDE SEQUENCE</scope>
    <source>
        <strain evidence="26">P10A9</strain>
    </source>
</reference>
<keyword evidence="16" id="KW-0472">Membrane</keyword>
<dbReference type="InterPro" id="IPR036890">
    <property type="entry name" value="HATPase_C_sf"/>
</dbReference>
<dbReference type="Gene3D" id="1.10.287.130">
    <property type="match status" value="1"/>
</dbReference>
<evidence type="ECO:0000256" key="21">
    <source>
        <dbReference type="ARBA" id="ARBA00040454"/>
    </source>
</evidence>
<keyword evidence="20" id="KW-0464">Manganese</keyword>
<comment type="catalytic activity">
    <reaction evidence="1">
        <text>ATP + protein L-histidine = ADP + protein N-phospho-L-histidine.</text>
        <dbReference type="EC" id="2.7.13.3"/>
    </reaction>
</comment>
<sequence>MRLRVLGVLSLFALFIVVAVSASILASVSRELTQELQINRVAALNRFAQVADDATSSGDTVPLQRDMDRYSALYGEGIVVRTPQATLTSGGLSASRTDVGDALAQARLGLSNTSLDAVQPFGRSSQVIARSFGTANQVLGETALEVDLGAAQQKLRERWLLVVLGAAAGAGLLVAGAERLTAWVLRPVHRLTDAVAAFEESGRATPLREEGPPELQRLSRAFSTMAEHVSESMEAQRQLIADASHQLRNPIGALRLRTDLLALALETPGQKDAAAGMTRELEHVEEILDGLLRLASAEHRVQEGLAPGGAGSSLGERAGVLDAWTVLADAAGRVAPLAEGASDRIEIADPPAQPLRFRGNRSDLTDIVGELLENAIKHGGPEGAARGTGANVRAGVSLRGGTVVIEIADDGPGLTPEERASSTTRFWRSPRTAGTRGTGLGLSIVEQLAGANGGRLVLAAAEPHGLVARVEFPAFPGVREGATEEGTPDPVHEEAAPDTARGLAHGTAHDAGLPHDGADGTRGGEGHHA</sequence>
<feature type="region of interest" description="Disordered" evidence="23">
    <location>
        <begin position="479"/>
        <end position="529"/>
    </location>
</feature>
<name>A0AB39L7B1_9MICC</name>
<evidence type="ECO:0000256" key="6">
    <source>
        <dbReference type="ARBA" id="ARBA00022475"/>
    </source>
</evidence>
<dbReference type="PROSITE" id="PS50885">
    <property type="entry name" value="HAMP"/>
    <property type="match status" value="1"/>
</dbReference>
<dbReference type="Gene3D" id="3.30.565.10">
    <property type="entry name" value="Histidine kinase-like ATPase, C-terminal domain"/>
    <property type="match status" value="1"/>
</dbReference>
<dbReference type="GO" id="GO:0000155">
    <property type="term" value="F:phosphorelay sensor kinase activity"/>
    <property type="evidence" value="ECO:0007669"/>
    <property type="project" value="InterPro"/>
</dbReference>
<dbReference type="InterPro" id="IPR036097">
    <property type="entry name" value="HisK_dim/P_sf"/>
</dbReference>
<feature type="domain" description="Histidine kinase" evidence="24">
    <location>
        <begin position="242"/>
        <end position="476"/>
    </location>
</feature>
<keyword evidence="13" id="KW-0067">ATP-binding</keyword>
<evidence type="ECO:0000313" key="26">
    <source>
        <dbReference type="EMBL" id="XDP45972.1"/>
    </source>
</evidence>
<keyword evidence="17" id="KW-0902">Two-component regulatory system</keyword>
<dbReference type="EMBL" id="CP163302">
    <property type="protein sequence ID" value="XDP45972.1"/>
    <property type="molecule type" value="Genomic_DNA"/>
</dbReference>
<dbReference type="InterPro" id="IPR005467">
    <property type="entry name" value="His_kinase_dom"/>
</dbReference>
<keyword evidence="14" id="KW-0460">Magnesium</keyword>
<evidence type="ECO:0000256" key="7">
    <source>
        <dbReference type="ARBA" id="ARBA00022553"/>
    </source>
</evidence>
<dbReference type="SUPFAM" id="SSF47384">
    <property type="entry name" value="Homodimeric domain of signal transducing histidine kinase"/>
    <property type="match status" value="1"/>
</dbReference>
<keyword evidence="10" id="KW-0547">Nucleotide-binding</keyword>
<feature type="compositionally biased region" description="Basic and acidic residues" evidence="23">
    <location>
        <begin position="512"/>
        <end position="529"/>
    </location>
</feature>